<dbReference type="Pfam" id="PF02348">
    <property type="entry name" value="CTP_transf_3"/>
    <property type="match status" value="1"/>
</dbReference>
<evidence type="ECO:0008006" key="2">
    <source>
        <dbReference type="Google" id="ProtNLM"/>
    </source>
</evidence>
<sequence>VATVPARMGSERLPGKSMRLFDGKPMLWHLVSRLRQCRLLDDLTIATPDSLE</sequence>
<dbReference type="InterPro" id="IPR003329">
    <property type="entry name" value="Cytidylyl_trans"/>
</dbReference>
<proteinExistence type="predicted"/>
<feature type="non-terminal residue" evidence="1">
    <location>
        <position position="52"/>
    </location>
</feature>
<feature type="non-terminal residue" evidence="1">
    <location>
        <position position="1"/>
    </location>
</feature>
<dbReference type="SUPFAM" id="SSF53448">
    <property type="entry name" value="Nucleotide-diphospho-sugar transferases"/>
    <property type="match status" value="1"/>
</dbReference>
<protein>
    <recommendedName>
        <fullName evidence="2">MobA-like NTP transferase domain-containing protein</fullName>
    </recommendedName>
</protein>
<evidence type="ECO:0000313" key="1">
    <source>
        <dbReference type="EMBL" id="SVD98226.1"/>
    </source>
</evidence>
<dbReference type="Gene3D" id="3.90.550.10">
    <property type="entry name" value="Spore Coat Polysaccharide Biosynthesis Protein SpsA, Chain A"/>
    <property type="match status" value="1"/>
</dbReference>
<accession>A0A382ZRI9</accession>
<reference evidence="1" key="1">
    <citation type="submission" date="2018-05" db="EMBL/GenBank/DDBJ databases">
        <authorList>
            <person name="Lanie J.A."/>
            <person name="Ng W.-L."/>
            <person name="Kazmierczak K.M."/>
            <person name="Andrzejewski T.M."/>
            <person name="Davidsen T.M."/>
            <person name="Wayne K.J."/>
            <person name="Tettelin H."/>
            <person name="Glass J.I."/>
            <person name="Rusch D."/>
            <person name="Podicherti R."/>
            <person name="Tsui H.-C.T."/>
            <person name="Winkler M.E."/>
        </authorList>
    </citation>
    <scope>NUCLEOTIDE SEQUENCE</scope>
</reference>
<organism evidence="1">
    <name type="scientific">marine metagenome</name>
    <dbReference type="NCBI Taxonomy" id="408172"/>
    <lineage>
        <taxon>unclassified sequences</taxon>
        <taxon>metagenomes</taxon>
        <taxon>ecological metagenomes</taxon>
    </lineage>
</organism>
<name>A0A382ZRI9_9ZZZZ</name>
<dbReference type="InterPro" id="IPR029044">
    <property type="entry name" value="Nucleotide-diphossugar_trans"/>
</dbReference>
<dbReference type="AlphaFoldDB" id="A0A382ZRI9"/>
<gene>
    <name evidence="1" type="ORF">METZ01_LOCUS451080</name>
</gene>
<dbReference type="EMBL" id="UINC01186143">
    <property type="protein sequence ID" value="SVD98226.1"/>
    <property type="molecule type" value="Genomic_DNA"/>
</dbReference>